<feature type="region of interest" description="Disordered" evidence="6">
    <location>
        <begin position="759"/>
        <end position="923"/>
    </location>
</feature>
<dbReference type="GO" id="GO:0004415">
    <property type="term" value="F:hyalurononglucosaminidase activity"/>
    <property type="evidence" value="ECO:0007669"/>
    <property type="project" value="UniProtKB-UniRule"/>
</dbReference>
<dbReference type="SUPFAM" id="SSF51445">
    <property type="entry name" value="(Trans)glycosidases"/>
    <property type="match status" value="1"/>
</dbReference>
<feature type="chain" id="PRO_5004592088" description="Hyaluronidase" evidence="8">
    <location>
        <begin position="17"/>
        <end position="923"/>
    </location>
</feature>
<feature type="transmembrane region" description="Helical" evidence="7">
    <location>
        <begin position="716"/>
        <end position="742"/>
    </location>
</feature>
<dbReference type="InterPro" id="IPR018155">
    <property type="entry name" value="Hyaluronidase"/>
</dbReference>
<dbReference type="GO" id="GO:0005975">
    <property type="term" value="P:carbohydrate metabolic process"/>
    <property type="evidence" value="ECO:0007669"/>
    <property type="project" value="InterPro"/>
</dbReference>
<keyword evidence="4 5" id="KW-0326">Glycosidase</keyword>
<dbReference type="EMBL" id="HAAD01004043">
    <property type="protein sequence ID" value="CDG70275.1"/>
    <property type="molecule type" value="mRNA"/>
</dbReference>
<dbReference type="OrthoDB" id="5796153at2759"/>
<evidence type="ECO:0000256" key="6">
    <source>
        <dbReference type="SAM" id="MobiDB-lite"/>
    </source>
</evidence>
<protein>
    <recommendedName>
        <fullName evidence="5">Hyaluronidase</fullName>
        <ecNumber evidence="5">3.2.1.35</ecNumber>
    </recommendedName>
</protein>
<dbReference type="AlphaFoldDB" id="T2MEC4"/>
<dbReference type="InterPro" id="IPR013785">
    <property type="entry name" value="Aldolase_TIM"/>
</dbReference>
<feature type="compositionally biased region" description="Basic and acidic residues" evidence="6">
    <location>
        <begin position="851"/>
        <end position="876"/>
    </location>
</feature>
<dbReference type="EC" id="3.2.1.35" evidence="5"/>
<comment type="catalytic activity">
    <reaction evidence="5">
        <text>Random hydrolysis of (1-&gt;4)-linkages between N-acetyl-beta-D-glucosamine and D-glucuronate residues in hyaluronate.</text>
        <dbReference type="EC" id="3.2.1.35"/>
    </reaction>
</comment>
<dbReference type="FunFam" id="3.20.20.70:FF:000065">
    <property type="entry name" value="Hyaluronidase"/>
    <property type="match status" value="1"/>
</dbReference>
<accession>T2MEC4</accession>
<reference evidence="9" key="1">
    <citation type="journal article" date="2013" name="Genome Biol. Evol.">
        <title>Punctuated emergences of genetic and phenotypic innovations in eumetazoan, bilaterian, euteleostome, and hominidae ancestors.</title>
        <authorList>
            <person name="Wenger Y."/>
            <person name="Galliot B."/>
        </authorList>
    </citation>
    <scope>NUCLEOTIDE SEQUENCE</scope>
    <source>
        <tissue evidence="9">Whole animals</tissue>
    </source>
</reference>
<dbReference type="Pfam" id="PF01630">
    <property type="entry name" value="Glyco_hydro_56"/>
    <property type="match status" value="1"/>
</dbReference>
<evidence type="ECO:0000256" key="5">
    <source>
        <dbReference type="RuleBase" id="RU610713"/>
    </source>
</evidence>
<keyword evidence="8" id="KW-0732">Signal</keyword>
<organism evidence="9">
    <name type="scientific">Hydra vulgaris</name>
    <name type="common">Hydra</name>
    <name type="synonym">Hydra attenuata</name>
    <dbReference type="NCBI Taxonomy" id="6087"/>
    <lineage>
        <taxon>Eukaryota</taxon>
        <taxon>Metazoa</taxon>
        <taxon>Cnidaria</taxon>
        <taxon>Hydrozoa</taxon>
        <taxon>Hydroidolina</taxon>
        <taxon>Anthoathecata</taxon>
        <taxon>Aplanulata</taxon>
        <taxon>Hydridae</taxon>
        <taxon>Hydra</taxon>
    </lineage>
</organism>
<dbReference type="PRINTS" id="PR00846">
    <property type="entry name" value="GLHYDRLASE56"/>
</dbReference>
<dbReference type="PANTHER" id="PTHR11769:SF35">
    <property type="entry name" value="HYALURONIDASE"/>
    <property type="match status" value="1"/>
</dbReference>
<evidence type="ECO:0000256" key="1">
    <source>
        <dbReference type="ARBA" id="ARBA00008871"/>
    </source>
</evidence>
<gene>
    <name evidence="9" type="primary">HYAL1</name>
</gene>
<keyword evidence="3" id="KW-1015">Disulfide bond</keyword>
<feature type="compositionally biased region" description="Basic residues" evidence="6">
    <location>
        <begin position="821"/>
        <end position="835"/>
    </location>
</feature>
<evidence type="ECO:0000256" key="7">
    <source>
        <dbReference type="SAM" id="Phobius"/>
    </source>
</evidence>
<keyword evidence="7" id="KW-0812">Transmembrane</keyword>
<dbReference type="GO" id="GO:0030214">
    <property type="term" value="P:hyaluronan catabolic process"/>
    <property type="evidence" value="ECO:0007669"/>
    <property type="project" value="TreeGrafter"/>
</dbReference>
<proteinExistence type="evidence at transcript level"/>
<evidence type="ECO:0000256" key="4">
    <source>
        <dbReference type="ARBA" id="ARBA00023295"/>
    </source>
</evidence>
<evidence type="ECO:0000256" key="2">
    <source>
        <dbReference type="ARBA" id="ARBA00022801"/>
    </source>
</evidence>
<sequence length="923" mass="106568">MILFIWLFWIVTPVSGKSGTFCRCETYSFDGKPFVAIWNSPTIGCDFNFSIPIQLRKYGIYENEHQTWNGNRVTVFSSAQLGLYPYYVLNGDKNYNGGLPQLVDMNEHLRKARLDIINRIPDESFNGLAVIDWEPWRPVWETNWATKRIYKVRSVELVRSKHPHWTLSKLIEKAKQDFEEAAKNFFINTINLGKQLRPKALWGFYGFPDCFAHEENHYQCSSEVQKFNDRLDWLFQSSTALFPSMYLLDEHPDNRDYVLGRLRETLRFASKGVGKNSRNIPIFAYHRNIYENNPLAFNFLTKADLDNTVGLAADIGASGIIVWGNRFDENTSPEVCHKIDTYIATKLGPYIQNKQRQVESCNNLKCNRRGQCVKSSLLTTELLKDFEIEERKESCQSPMTLLPIGKKDQVPHKYNMVEVLQKMNDLHGISNINNTHIQTLLNKHTSLIQLSSDSHTNKYNKIIQNDIRLNSALSRKKDISPIFKKSNNHTALPLKISVKRFFTPEIITHKPMKQTEKQNRKSLTSYIDLGVQHNESNSNVDEFFSQVNVTKHNNTSNNLNNQSIEASFKKAEITNVNSSFSKEISSTNLIAKNISLKSNLSLANQSYSIKALKKSEQFKITKGKYKDHKKSEIPRVDFQATSQLLNYSMLSNEKKSKLIHQLLAAVSGSLIQAPDYLHKKNSSREELNRKSDISHLSHAKFMTTSKNSSKSWLPHMYMILIGVSIGGALLFSLVFVAVYYYISFRKTFPSIINENEYDTFSRDRKSPASMPPKGHSSPKTKEDKDKHDDKPLSDQKTMQRNMELSLDSNSFSPKQSNLKNSFKHSRESHRRRRSADKRESERPHAFSSSYPDEKIKRSRSKERGSTYENIHSKDDINENSYNRVGREKRRSSHSELKRSKSRREKISRTKDGPEIEINVNDLR</sequence>
<keyword evidence="7" id="KW-1133">Transmembrane helix</keyword>
<dbReference type="PANTHER" id="PTHR11769">
    <property type="entry name" value="HYALURONIDASE"/>
    <property type="match status" value="1"/>
</dbReference>
<evidence type="ECO:0000256" key="3">
    <source>
        <dbReference type="ARBA" id="ARBA00023157"/>
    </source>
</evidence>
<name>T2MEC4_HYDVU</name>
<evidence type="ECO:0000313" key="9">
    <source>
        <dbReference type="EMBL" id="CDG70275.1"/>
    </source>
</evidence>
<keyword evidence="7" id="KW-0472">Membrane</keyword>
<feature type="signal peptide" evidence="8">
    <location>
        <begin position="1"/>
        <end position="16"/>
    </location>
</feature>
<comment type="similarity">
    <text evidence="1 5">Belongs to the glycosyl hydrolase 56 family.</text>
</comment>
<feature type="compositionally biased region" description="Basic and acidic residues" evidence="6">
    <location>
        <begin position="779"/>
        <end position="793"/>
    </location>
</feature>
<dbReference type="InterPro" id="IPR017853">
    <property type="entry name" value="GH"/>
</dbReference>
<keyword evidence="2 5" id="KW-0378">Hydrolase</keyword>
<dbReference type="Gene3D" id="3.20.20.70">
    <property type="entry name" value="Aldolase class I"/>
    <property type="match status" value="1"/>
</dbReference>
<evidence type="ECO:0000256" key="8">
    <source>
        <dbReference type="SAM" id="SignalP"/>
    </source>
</evidence>
<feature type="compositionally biased region" description="Polar residues" evidence="6">
    <location>
        <begin position="794"/>
        <end position="820"/>
    </location>
</feature>
<feature type="compositionally biased region" description="Basic and acidic residues" evidence="6">
    <location>
        <begin position="892"/>
        <end position="913"/>
    </location>
</feature>